<keyword evidence="3" id="KW-1185">Reference proteome</keyword>
<name>A0ABP4J5C0_9ACTN</name>
<proteinExistence type="predicted"/>
<comment type="caution">
    <text evidence="2">The sequence shown here is derived from an EMBL/GenBank/DDBJ whole genome shotgun (WGS) entry which is preliminary data.</text>
</comment>
<gene>
    <name evidence="2" type="ORF">GCM10009639_66950</name>
</gene>
<organism evidence="2 3">
    <name type="scientific">Kitasatospora putterlickiae</name>
    <dbReference type="NCBI Taxonomy" id="221725"/>
    <lineage>
        <taxon>Bacteria</taxon>
        <taxon>Bacillati</taxon>
        <taxon>Actinomycetota</taxon>
        <taxon>Actinomycetes</taxon>
        <taxon>Kitasatosporales</taxon>
        <taxon>Streptomycetaceae</taxon>
        <taxon>Kitasatospora</taxon>
    </lineage>
</organism>
<feature type="region of interest" description="Disordered" evidence="1">
    <location>
        <begin position="27"/>
        <end position="72"/>
    </location>
</feature>
<reference evidence="3" key="1">
    <citation type="journal article" date="2019" name="Int. J. Syst. Evol. Microbiol.">
        <title>The Global Catalogue of Microorganisms (GCM) 10K type strain sequencing project: providing services to taxonomists for standard genome sequencing and annotation.</title>
        <authorList>
            <consortium name="The Broad Institute Genomics Platform"/>
            <consortium name="The Broad Institute Genome Sequencing Center for Infectious Disease"/>
            <person name="Wu L."/>
            <person name="Ma J."/>
        </authorList>
    </citation>
    <scope>NUCLEOTIDE SEQUENCE [LARGE SCALE GENOMIC DNA]</scope>
    <source>
        <strain evidence="3">JCM 12393</strain>
    </source>
</reference>
<dbReference type="Proteomes" id="UP001499863">
    <property type="component" value="Unassembled WGS sequence"/>
</dbReference>
<sequence>MCVHAGLPFVPWWRRGNRACSFRAVAVHRGSGSGRPGRTGRGSRSGPGPEGDEGRDKGWDKGEADREDQGAG</sequence>
<dbReference type="EMBL" id="BAAAKJ010000461">
    <property type="protein sequence ID" value="GAA1413581.1"/>
    <property type="molecule type" value="Genomic_DNA"/>
</dbReference>
<evidence type="ECO:0000313" key="2">
    <source>
        <dbReference type="EMBL" id="GAA1413581.1"/>
    </source>
</evidence>
<feature type="compositionally biased region" description="Gly residues" evidence="1">
    <location>
        <begin position="31"/>
        <end position="49"/>
    </location>
</feature>
<protein>
    <submittedName>
        <fullName evidence="2">Uncharacterized protein</fullName>
    </submittedName>
</protein>
<feature type="compositionally biased region" description="Basic and acidic residues" evidence="1">
    <location>
        <begin position="52"/>
        <end position="72"/>
    </location>
</feature>
<evidence type="ECO:0000313" key="3">
    <source>
        <dbReference type="Proteomes" id="UP001499863"/>
    </source>
</evidence>
<accession>A0ABP4J5C0</accession>
<evidence type="ECO:0000256" key="1">
    <source>
        <dbReference type="SAM" id="MobiDB-lite"/>
    </source>
</evidence>